<proteinExistence type="predicted"/>
<feature type="non-terminal residue" evidence="1">
    <location>
        <position position="1"/>
    </location>
</feature>
<dbReference type="Proteomes" id="UP000282876">
    <property type="component" value="Unassembled WGS sequence"/>
</dbReference>
<evidence type="ECO:0000313" key="2">
    <source>
        <dbReference type="Proteomes" id="UP000282876"/>
    </source>
</evidence>
<comment type="caution">
    <text evidence="1">The sequence shown here is derived from an EMBL/GenBank/DDBJ whole genome shotgun (WGS) entry which is preliminary data.</text>
</comment>
<reference evidence="1 2" key="1">
    <citation type="submission" date="2018-10" db="EMBL/GenBank/DDBJ databases">
        <title>Draft genome sequence of the microsporidian Tubulinosema ratisbonensis.</title>
        <authorList>
            <person name="Polonais V."/>
            <person name="Peyretaillade E."/>
            <person name="Niehus S."/>
            <person name="Wawrzyniak I."/>
            <person name="Franchet A."/>
            <person name="Gaspin C."/>
            <person name="Reichstadt M."/>
            <person name="Belser C."/>
            <person name="Labadie K."/>
            <person name="Delbac F."/>
            <person name="Ferrandon D."/>
        </authorList>
    </citation>
    <scope>NUCLEOTIDE SEQUENCE [LARGE SCALE GENOMIC DNA]</scope>
    <source>
        <strain evidence="1 2">Franzen</strain>
    </source>
</reference>
<dbReference type="VEuPathDB" id="MicrosporidiaDB:TUBRATIS_000910"/>
<gene>
    <name evidence="1" type="ORF">TUBRATIS_000910</name>
</gene>
<name>A0A437AQD6_9MICR</name>
<keyword evidence="2" id="KW-1185">Reference proteome</keyword>
<sequence length="381" mass="45071">QYREDLHFQSHSFIGNQKNDYHSLHEVRRNGMRVPQELANQRQTDHIVYSEGFLSAWDSDMTRQNQVLNESYYQCESYLESMCREDFKDAYRLPEVFSSLDLAHKNSLIDSDLDANNAPCLSIDRQTKKDLLPSLNPAYVQSLSFTKNLCHSLDTIHIPSYDSGKDMLEKQNELTTPLHHTRNKKTFLTETGNMVQKRRFFGVDYFHVSTPDDEIKEAVYSLPITTIKDKYFHLKKTIFYQLTRARAKINHKTVEEIIQNIKKSSINVKNKILFCILLSFTKKGFKDYYQELPNEIIVDLLDNSPKCESYSKRSLNSALWKWTCYDFTTINEGYHVLIQCFKEFYYDKLAFKSIEYMISFKKHAFYCLRVFFQEEFKGENQ</sequence>
<dbReference type="EMBL" id="RCSS01000030">
    <property type="protein sequence ID" value="RVD93379.1"/>
    <property type="molecule type" value="Genomic_DNA"/>
</dbReference>
<dbReference type="AlphaFoldDB" id="A0A437AQD6"/>
<organism evidence="1 2">
    <name type="scientific">Tubulinosema ratisbonensis</name>
    <dbReference type="NCBI Taxonomy" id="291195"/>
    <lineage>
        <taxon>Eukaryota</taxon>
        <taxon>Fungi</taxon>
        <taxon>Fungi incertae sedis</taxon>
        <taxon>Microsporidia</taxon>
        <taxon>Tubulinosematoidea</taxon>
        <taxon>Tubulinosematidae</taxon>
        <taxon>Tubulinosema</taxon>
    </lineage>
</organism>
<protein>
    <submittedName>
        <fullName evidence="1">Uncharacterized protein</fullName>
    </submittedName>
</protein>
<accession>A0A437AQD6</accession>
<evidence type="ECO:0000313" key="1">
    <source>
        <dbReference type="EMBL" id="RVD93379.1"/>
    </source>
</evidence>